<dbReference type="Proteomes" id="UP001182556">
    <property type="component" value="Unassembled WGS sequence"/>
</dbReference>
<sequence>MNPPAIDAQSGALVVWRLQPPPPFSSTHTFTHSSSDNRDPPTKSDLSSHAADHPGFTINQHLLRIINSSLTSHPTDRCHTYRTLTPYINHVKSVAKQQENNITIGPEHSPQSGEASFPSCAVLLTSHSTEQLPIDPEHGEDCHKDHDSMPVSNPFTNPFACKRPLLPDSPSSPKRPRWTPTVVLPQTSTMALPMTEQGSPMDSQEPGSQNQAEDIDDEERARIEQWKVGKRPGHQGSYVKGDERRKRTLNESICNSAEKVLKKPFRPPAKIVLAQVKHRSPIPKPSSTTPGTARVAEVNASDASIEGFGSSEPEPFPLVLTPPRKSNRANLSNRSKKLVKPFKTPARISKPAETLNTSAFPMTPPSEPRGTKPGGLGRVALHTKPNHSRPKSIRDQLREAREHAQTLRNALHLVNHPEEDEAIRLSIKRWTEAGREIADRLHEMIPKPDVASMCPTPRSGAWGFATDSSFVPLTQEQEEYLRTVRRNEDGDPIDPDGHLILGEWSGESEIDNIIEREQRAAEGRRGELEYVPDRWTARSGMINPPSRCDDSDVWNQGAMLLKMSIDPAILGWDKDEEDWCEIEVDNASLSQED</sequence>
<gene>
    <name evidence="2" type="ORF">DB88DRAFT_360080</name>
</gene>
<feature type="compositionally biased region" description="Polar residues" evidence="1">
    <location>
        <begin position="193"/>
        <end position="210"/>
    </location>
</feature>
<name>A0AAD9FKE9_PAPLA</name>
<reference evidence="2" key="1">
    <citation type="submission" date="2023-02" db="EMBL/GenBank/DDBJ databases">
        <title>Identification and recombinant expression of a fungal hydrolase from Papiliotrema laurentii that hydrolyzes apple cutin and clears colloidal polyester polyurethane.</title>
        <authorList>
            <consortium name="DOE Joint Genome Institute"/>
            <person name="Roman V.A."/>
            <person name="Bojanowski C."/>
            <person name="Crable B.R."/>
            <person name="Wagner D.N."/>
            <person name="Hung C.S."/>
            <person name="Nadeau L.J."/>
            <person name="Schratz L."/>
            <person name="Haridas S."/>
            <person name="Pangilinan J."/>
            <person name="Lipzen A."/>
            <person name="Na H."/>
            <person name="Yan M."/>
            <person name="Ng V."/>
            <person name="Grigoriev I.V."/>
            <person name="Spatafora J.W."/>
            <person name="Barlow D."/>
            <person name="Biffinger J."/>
            <person name="Kelley-Loughnane N."/>
            <person name="Varaljay V.A."/>
            <person name="Crookes-Goodson W.J."/>
        </authorList>
    </citation>
    <scope>NUCLEOTIDE SEQUENCE</scope>
    <source>
        <strain evidence="2">5307AH</strain>
    </source>
</reference>
<evidence type="ECO:0000313" key="2">
    <source>
        <dbReference type="EMBL" id="KAK1922570.1"/>
    </source>
</evidence>
<organism evidence="2 3">
    <name type="scientific">Papiliotrema laurentii</name>
    <name type="common">Cryptococcus laurentii</name>
    <dbReference type="NCBI Taxonomy" id="5418"/>
    <lineage>
        <taxon>Eukaryota</taxon>
        <taxon>Fungi</taxon>
        <taxon>Dikarya</taxon>
        <taxon>Basidiomycota</taxon>
        <taxon>Agaricomycotina</taxon>
        <taxon>Tremellomycetes</taxon>
        <taxon>Tremellales</taxon>
        <taxon>Rhynchogastremaceae</taxon>
        <taxon>Papiliotrema</taxon>
    </lineage>
</organism>
<dbReference type="EMBL" id="JAODAN010000008">
    <property type="protein sequence ID" value="KAK1922570.1"/>
    <property type="molecule type" value="Genomic_DNA"/>
</dbReference>
<accession>A0AAD9FKE9</accession>
<feature type="compositionally biased region" description="Low complexity" evidence="1">
    <location>
        <begin position="25"/>
        <end position="34"/>
    </location>
</feature>
<evidence type="ECO:0000256" key="1">
    <source>
        <dbReference type="SAM" id="MobiDB-lite"/>
    </source>
</evidence>
<proteinExistence type="predicted"/>
<dbReference type="Gene3D" id="6.10.140.1020">
    <property type="match status" value="1"/>
</dbReference>
<feature type="region of interest" description="Disordered" evidence="1">
    <location>
        <begin position="356"/>
        <end position="392"/>
    </location>
</feature>
<feature type="region of interest" description="Disordered" evidence="1">
    <location>
        <begin position="306"/>
        <end position="333"/>
    </location>
</feature>
<feature type="region of interest" description="Disordered" evidence="1">
    <location>
        <begin position="25"/>
        <end position="53"/>
    </location>
</feature>
<comment type="caution">
    <text evidence="2">The sequence shown here is derived from an EMBL/GenBank/DDBJ whole genome shotgun (WGS) entry which is preliminary data.</text>
</comment>
<feature type="region of interest" description="Disordered" evidence="1">
    <location>
        <begin position="193"/>
        <end position="218"/>
    </location>
</feature>
<evidence type="ECO:0000313" key="3">
    <source>
        <dbReference type="Proteomes" id="UP001182556"/>
    </source>
</evidence>
<dbReference type="AlphaFoldDB" id="A0AAD9FKE9"/>
<protein>
    <submittedName>
        <fullName evidence="2">Uncharacterized protein</fullName>
    </submittedName>
</protein>
<keyword evidence="3" id="KW-1185">Reference proteome</keyword>